<feature type="domain" description="Glycosyltransferase 2-like" evidence="3">
    <location>
        <begin position="12"/>
        <end position="152"/>
    </location>
</feature>
<dbReference type="GO" id="GO:0016757">
    <property type="term" value="F:glycosyltransferase activity"/>
    <property type="evidence" value="ECO:0007669"/>
    <property type="project" value="UniProtKB-KW"/>
</dbReference>
<dbReference type="InterPro" id="IPR001173">
    <property type="entry name" value="Glyco_trans_2-like"/>
</dbReference>
<comment type="caution">
    <text evidence="4">The sequence shown here is derived from an EMBL/GenBank/DDBJ whole genome shotgun (WGS) entry which is preliminary data.</text>
</comment>
<dbReference type="PANTHER" id="PTHR43630">
    <property type="entry name" value="POLY-BETA-1,6-N-ACETYL-D-GLUCOSAMINE SYNTHASE"/>
    <property type="match status" value="1"/>
</dbReference>
<dbReference type="EMBL" id="JJQA01000054">
    <property type="protein sequence ID" value="KKH17588.1"/>
    <property type="molecule type" value="Genomic_DNA"/>
</dbReference>
<dbReference type="Gene3D" id="3.90.550.10">
    <property type="entry name" value="Spore Coat Polysaccharide Biosynthesis Protein SpsA, Chain A"/>
    <property type="match status" value="1"/>
</dbReference>
<sequence>MNIVREFGYILVTPCKNEEKSLPELAKSIINQTITPKLWLIVNDNSTDNSAEILSNLETKYSWINVVTSEGTKRDLSFHYAKVVSEGLSLALEISSIEKISFEYIGLIDADMVLEEKFFEKIIKRFEKDPHLGIASGSTAYFEANKLVTEKGRGNLPIGGLRVWRQECFIETGGFPISYSADSVSNVLAVLRGWDTKKFEDIVGIQTRRTGSAEGLWKGYRTKGESDYYRDYHPIYILFKFVKYSLIPPFYIGIAYMEGYINGVIKIRKKIDIPEVRNYYREKHLEVGRYYAGKFKFKL</sequence>
<evidence type="ECO:0000313" key="5">
    <source>
        <dbReference type="EMBL" id="KKH17775.1"/>
    </source>
</evidence>
<dbReference type="Proteomes" id="UP000033987">
    <property type="component" value="Unassembled WGS sequence"/>
</dbReference>
<dbReference type="CDD" id="cd00761">
    <property type="entry name" value="Glyco_tranf_GTA_type"/>
    <property type="match status" value="1"/>
</dbReference>
<dbReference type="SUPFAM" id="SSF53448">
    <property type="entry name" value="Nucleotide-diphospho-sugar transferases"/>
    <property type="match status" value="1"/>
</dbReference>
<gene>
    <name evidence="4" type="ORF">DU44_06270</name>
    <name evidence="5" type="ORF">DU48_06240</name>
    <name evidence="6" type="ORF">DU65_05930</name>
</gene>
<reference evidence="7 8" key="1">
    <citation type="journal article" date="2015" name="ISME J.">
        <title>Genomic and phenotypic differentiation among Methanosarcina mazei populations from Columbia River sediment.</title>
        <authorList>
            <person name="Youngblut N.D."/>
            <person name="Wirth J.S."/>
            <person name="Henriksen J.R."/>
            <person name="Smith M."/>
            <person name="Simon H."/>
            <person name="Metcalf W.W."/>
            <person name="Whitaker R.J."/>
        </authorList>
    </citation>
    <scope>NUCLEOTIDE SEQUENCE [LARGE SCALE GENOMIC DNA]</scope>
    <source>
        <strain evidence="4 8">1.F.A.1A.3</strain>
        <strain evidence="5 9">1.F.A.1B.3</strain>
        <strain evidence="6 7">1.F.A.1B.4</strain>
    </source>
</reference>
<name>A0A0F8KT72_METMZ</name>
<dbReference type="AlphaFoldDB" id="A0A0F8KT72"/>
<dbReference type="Pfam" id="PF00535">
    <property type="entry name" value="Glycos_transf_2"/>
    <property type="match status" value="1"/>
</dbReference>
<dbReference type="InterPro" id="IPR029044">
    <property type="entry name" value="Nucleotide-diphossugar_trans"/>
</dbReference>
<dbReference type="PANTHER" id="PTHR43630:SF1">
    <property type="entry name" value="POLY-BETA-1,6-N-ACETYL-D-GLUCOSAMINE SYNTHASE"/>
    <property type="match status" value="1"/>
</dbReference>
<evidence type="ECO:0000313" key="9">
    <source>
        <dbReference type="Proteomes" id="UP000034733"/>
    </source>
</evidence>
<proteinExistence type="predicted"/>
<evidence type="ECO:0000313" key="7">
    <source>
        <dbReference type="Proteomes" id="UP000033987"/>
    </source>
</evidence>
<evidence type="ECO:0000313" key="8">
    <source>
        <dbReference type="Proteomes" id="UP000034064"/>
    </source>
</evidence>
<accession>A0A0F8KT72</accession>
<evidence type="ECO:0000256" key="1">
    <source>
        <dbReference type="ARBA" id="ARBA00022676"/>
    </source>
</evidence>
<dbReference type="EMBL" id="JJQC01000015">
    <property type="protein sequence ID" value="KKH24985.1"/>
    <property type="molecule type" value="Genomic_DNA"/>
</dbReference>
<evidence type="ECO:0000259" key="3">
    <source>
        <dbReference type="Pfam" id="PF00535"/>
    </source>
</evidence>
<keyword evidence="2 4" id="KW-0808">Transferase</keyword>
<dbReference type="PATRIC" id="fig|2209.48.peg.1330"/>
<dbReference type="EMBL" id="JJQB01000105">
    <property type="protein sequence ID" value="KKH17775.1"/>
    <property type="molecule type" value="Genomic_DNA"/>
</dbReference>
<evidence type="ECO:0000313" key="6">
    <source>
        <dbReference type="EMBL" id="KKH24985.1"/>
    </source>
</evidence>
<evidence type="ECO:0000256" key="2">
    <source>
        <dbReference type="ARBA" id="ARBA00022679"/>
    </source>
</evidence>
<organism evidence="4 8">
    <name type="scientific">Methanosarcina mazei</name>
    <name type="common">Methanosarcina frisia</name>
    <dbReference type="NCBI Taxonomy" id="2209"/>
    <lineage>
        <taxon>Archaea</taxon>
        <taxon>Methanobacteriati</taxon>
        <taxon>Methanobacteriota</taxon>
        <taxon>Stenosarchaea group</taxon>
        <taxon>Methanomicrobia</taxon>
        <taxon>Methanosarcinales</taxon>
        <taxon>Methanosarcinaceae</taxon>
        <taxon>Methanosarcina</taxon>
    </lineage>
</organism>
<keyword evidence="1" id="KW-0328">Glycosyltransferase</keyword>
<protein>
    <submittedName>
        <fullName evidence="4">Glycosyl transferase</fullName>
    </submittedName>
</protein>
<dbReference type="Proteomes" id="UP000034064">
    <property type="component" value="Unassembled WGS sequence"/>
</dbReference>
<evidence type="ECO:0000313" key="4">
    <source>
        <dbReference type="EMBL" id="KKH17588.1"/>
    </source>
</evidence>
<dbReference type="Proteomes" id="UP000034733">
    <property type="component" value="Unassembled WGS sequence"/>
</dbReference>